<dbReference type="PROSITE" id="PS51257">
    <property type="entry name" value="PROKAR_LIPOPROTEIN"/>
    <property type="match status" value="1"/>
</dbReference>
<feature type="signal peptide" evidence="2">
    <location>
        <begin position="1"/>
        <end position="27"/>
    </location>
</feature>
<feature type="chain" id="PRO_5045599428" evidence="2">
    <location>
        <begin position="28"/>
        <end position="159"/>
    </location>
</feature>
<dbReference type="EMBL" id="JAGGJX010000003">
    <property type="protein sequence ID" value="MBP1855412.1"/>
    <property type="molecule type" value="Genomic_DNA"/>
</dbReference>
<evidence type="ECO:0000313" key="4">
    <source>
        <dbReference type="Proteomes" id="UP000767291"/>
    </source>
</evidence>
<feature type="compositionally biased region" description="Basic and acidic residues" evidence="1">
    <location>
        <begin position="122"/>
        <end position="134"/>
    </location>
</feature>
<reference evidence="3 4" key="1">
    <citation type="submission" date="2021-03" db="EMBL/GenBank/DDBJ databases">
        <title>Genomic Encyclopedia of Type Strains, Phase IV (KMG-IV): sequencing the most valuable type-strain genomes for metagenomic binning, comparative biology and taxonomic classification.</title>
        <authorList>
            <person name="Goeker M."/>
        </authorList>
    </citation>
    <scope>NUCLEOTIDE SEQUENCE [LARGE SCALE GENOMIC DNA]</scope>
    <source>
        <strain evidence="3 4">DSM 1289</strain>
    </source>
</reference>
<feature type="region of interest" description="Disordered" evidence="1">
    <location>
        <begin position="24"/>
        <end position="83"/>
    </location>
</feature>
<organism evidence="3 4">
    <name type="scientific">Metaclostridioides mangenotii</name>
    <dbReference type="NCBI Taxonomy" id="1540"/>
    <lineage>
        <taxon>Bacteria</taxon>
        <taxon>Bacillati</taxon>
        <taxon>Bacillota</taxon>
        <taxon>Clostridia</taxon>
        <taxon>Peptostreptococcales</taxon>
        <taxon>Peptostreptococcaceae</taxon>
        <taxon>Metaclostridioides</taxon>
    </lineage>
</organism>
<dbReference type="RefSeq" id="WP_209456856.1">
    <property type="nucleotide sequence ID" value="NZ_BAAACS010000012.1"/>
</dbReference>
<protein>
    <submittedName>
        <fullName evidence="3">DNA polymerase II small subunit/DNA polymerase delta subunit B</fullName>
    </submittedName>
</protein>
<keyword evidence="2" id="KW-0732">Signal</keyword>
<sequence length="159" mass="18080">MGRKKAYLIIVISLVLFSLVGCDSNSASTDSKPQKQEEIKKDNSNEKEVDKSNIEEKTSEDNAKSSKQDKETPDRKEGMSDDEYLKYLKEIAENTSEIAENTRKKPKKIYKEENVVYYNDISGDKENEGRDTSEKINVNTNNNNKDDMDLDGVANDLNN</sequence>
<feature type="compositionally biased region" description="Basic and acidic residues" evidence="1">
    <location>
        <begin position="32"/>
        <end position="83"/>
    </location>
</feature>
<name>A0ABS4EBV6_9FIRM</name>
<dbReference type="Proteomes" id="UP000767291">
    <property type="component" value="Unassembled WGS sequence"/>
</dbReference>
<proteinExistence type="predicted"/>
<gene>
    <name evidence="3" type="ORF">J2Z43_001807</name>
</gene>
<evidence type="ECO:0000313" key="3">
    <source>
        <dbReference type="EMBL" id="MBP1855412.1"/>
    </source>
</evidence>
<keyword evidence="4" id="KW-1185">Reference proteome</keyword>
<comment type="caution">
    <text evidence="3">The sequence shown here is derived from an EMBL/GenBank/DDBJ whole genome shotgun (WGS) entry which is preliminary data.</text>
</comment>
<evidence type="ECO:0000256" key="2">
    <source>
        <dbReference type="SAM" id="SignalP"/>
    </source>
</evidence>
<feature type="region of interest" description="Disordered" evidence="1">
    <location>
        <begin position="122"/>
        <end position="159"/>
    </location>
</feature>
<accession>A0ABS4EBV6</accession>
<evidence type="ECO:0000256" key="1">
    <source>
        <dbReference type="SAM" id="MobiDB-lite"/>
    </source>
</evidence>